<dbReference type="OMA" id="ACHCIQD"/>
<dbReference type="GO" id="GO:0008289">
    <property type="term" value="F:lipid binding"/>
    <property type="evidence" value="ECO:0007669"/>
    <property type="project" value="InterPro"/>
</dbReference>
<dbReference type="GO" id="GO:0006869">
    <property type="term" value="P:lipid transport"/>
    <property type="evidence" value="ECO:0007669"/>
    <property type="project" value="InterPro"/>
</dbReference>
<dbReference type="Gramene" id="C.cajan_17879.t">
    <property type="protein sequence ID" value="C.cajan_17879.t.cds1"/>
    <property type="gene ID" value="C.cajan_17879"/>
</dbReference>
<dbReference type="STRING" id="3821.A0A151T9V7"/>
<evidence type="ECO:0000313" key="5">
    <source>
        <dbReference type="EMBL" id="KYP63823.1"/>
    </source>
</evidence>
<evidence type="ECO:0000259" key="4">
    <source>
        <dbReference type="Pfam" id="PF00234"/>
    </source>
</evidence>
<dbReference type="Proteomes" id="UP000075243">
    <property type="component" value="Chromosome 7"/>
</dbReference>
<dbReference type="PRINTS" id="PR00382">
    <property type="entry name" value="LIPIDTRNSFER"/>
</dbReference>
<dbReference type="AlphaFoldDB" id="A0A151T9V7"/>
<keyword evidence="3" id="KW-0732">Signal</keyword>
<evidence type="ECO:0000256" key="1">
    <source>
        <dbReference type="ARBA" id="ARBA00009748"/>
    </source>
</evidence>
<gene>
    <name evidence="5" type="ORF">KK1_018409</name>
</gene>
<evidence type="ECO:0000256" key="3">
    <source>
        <dbReference type="SAM" id="SignalP"/>
    </source>
</evidence>
<dbReference type="PANTHER" id="PTHR33076">
    <property type="entry name" value="NON-SPECIFIC LIPID-TRANSFER PROTEIN 2-RELATED"/>
    <property type="match status" value="1"/>
</dbReference>
<dbReference type="Pfam" id="PF00234">
    <property type="entry name" value="Tryp_alpha_amyl"/>
    <property type="match status" value="1"/>
</dbReference>
<feature type="signal peptide" evidence="3">
    <location>
        <begin position="1"/>
        <end position="22"/>
    </location>
</feature>
<proteinExistence type="inferred from homology"/>
<dbReference type="EMBL" id="CM003609">
    <property type="protein sequence ID" value="KYP63823.1"/>
    <property type="molecule type" value="Genomic_DNA"/>
</dbReference>
<accession>A0A151T9V7</accession>
<evidence type="ECO:0000313" key="6">
    <source>
        <dbReference type="Proteomes" id="UP000075243"/>
    </source>
</evidence>
<keyword evidence="2" id="KW-1015">Disulfide bond</keyword>
<organism evidence="5 6">
    <name type="scientific">Cajanus cajan</name>
    <name type="common">Pigeon pea</name>
    <name type="synonym">Cajanus indicus</name>
    <dbReference type="NCBI Taxonomy" id="3821"/>
    <lineage>
        <taxon>Eukaryota</taxon>
        <taxon>Viridiplantae</taxon>
        <taxon>Streptophyta</taxon>
        <taxon>Embryophyta</taxon>
        <taxon>Tracheophyta</taxon>
        <taxon>Spermatophyta</taxon>
        <taxon>Magnoliopsida</taxon>
        <taxon>eudicotyledons</taxon>
        <taxon>Gunneridae</taxon>
        <taxon>Pentapetalae</taxon>
        <taxon>rosids</taxon>
        <taxon>fabids</taxon>
        <taxon>Fabales</taxon>
        <taxon>Fabaceae</taxon>
        <taxon>Papilionoideae</taxon>
        <taxon>50 kb inversion clade</taxon>
        <taxon>NPAAA clade</taxon>
        <taxon>indigoferoid/millettioid clade</taxon>
        <taxon>Phaseoleae</taxon>
        <taxon>Cajanus</taxon>
    </lineage>
</organism>
<name>A0A151T9V7_CAJCA</name>
<reference evidence="5 6" key="1">
    <citation type="journal article" date="2012" name="Nat. Biotechnol.">
        <title>Draft genome sequence of pigeonpea (Cajanus cajan), an orphan legume crop of resource-poor farmers.</title>
        <authorList>
            <person name="Varshney R.K."/>
            <person name="Chen W."/>
            <person name="Li Y."/>
            <person name="Bharti A.K."/>
            <person name="Saxena R.K."/>
            <person name="Schlueter J.A."/>
            <person name="Donoghue M.T."/>
            <person name="Azam S."/>
            <person name="Fan G."/>
            <person name="Whaley A.M."/>
            <person name="Farmer A.D."/>
            <person name="Sheridan J."/>
            <person name="Iwata A."/>
            <person name="Tuteja R."/>
            <person name="Penmetsa R.V."/>
            <person name="Wu W."/>
            <person name="Upadhyaya H.D."/>
            <person name="Yang S.P."/>
            <person name="Shah T."/>
            <person name="Saxena K.B."/>
            <person name="Michael T."/>
            <person name="McCombie W.R."/>
            <person name="Yang B."/>
            <person name="Zhang G."/>
            <person name="Yang H."/>
            <person name="Wang J."/>
            <person name="Spillane C."/>
            <person name="Cook D.R."/>
            <person name="May G.D."/>
            <person name="Xu X."/>
            <person name="Jackson S.A."/>
        </authorList>
    </citation>
    <scope>NUCLEOTIDE SEQUENCE [LARGE SCALE GENOMIC DNA]</scope>
    <source>
        <strain evidence="6">cv. Asha</strain>
    </source>
</reference>
<keyword evidence="6" id="KW-1185">Reference proteome</keyword>
<protein>
    <submittedName>
        <fullName evidence="5">Non-specific lipid-transfer protein 3</fullName>
    </submittedName>
</protein>
<feature type="chain" id="PRO_5007588968" evidence="3">
    <location>
        <begin position="23"/>
        <end position="124"/>
    </location>
</feature>
<feature type="domain" description="Bifunctional inhibitor/plant lipid transfer protein/seed storage helical" evidence="4">
    <location>
        <begin position="40"/>
        <end position="119"/>
    </location>
</feature>
<dbReference type="InterPro" id="IPR016140">
    <property type="entry name" value="Bifunc_inhib/LTP/seed_store"/>
</dbReference>
<sequence length="124" mass="13283">MGSAAVTKASWLGVVACMMALGAPFAAMGEFTCCEVKPVLDACGSYVKMGGDTIPLDCCMNVLTLRNTVMNSSENQRLACHCIQDAALKVPHINVTAYGSLPFKCGVNLPYQFSLTMRCDKYVT</sequence>
<dbReference type="InterPro" id="IPR036312">
    <property type="entry name" value="Bifun_inhib/LTP/seed_sf"/>
</dbReference>
<dbReference type="Gene3D" id="1.10.110.10">
    <property type="entry name" value="Plant lipid-transfer and hydrophobic proteins"/>
    <property type="match status" value="1"/>
</dbReference>
<dbReference type="InterPro" id="IPR000528">
    <property type="entry name" value="Plant_nsLTP"/>
</dbReference>
<dbReference type="SUPFAM" id="SSF47699">
    <property type="entry name" value="Bifunctional inhibitor/lipid-transfer protein/seed storage 2S albumin"/>
    <property type="match status" value="1"/>
</dbReference>
<evidence type="ECO:0000256" key="2">
    <source>
        <dbReference type="ARBA" id="ARBA00023157"/>
    </source>
</evidence>
<comment type="similarity">
    <text evidence="1">Belongs to the plant LTP family.</text>
</comment>